<proteinExistence type="predicted"/>
<dbReference type="SUPFAM" id="SSF52113">
    <property type="entry name" value="BRCT domain"/>
    <property type="match status" value="1"/>
</dbReference>
<gene>
    <name evidence="2" type="ORF">FOMPIDRAFT_1060833</name>
</gene>
<reference evidence="2 3" key="1">
    <citation type="journal article" date="2012" name="Science">
        <title>The Paleozoic origin of enzymatic lignin decomposition reconstructed from 31 fungal genomes.</title>
        <authorList>
            <person name="Floudas D."/>
            <person name="Binder M."/>
            <person name="Riley R."/>
            <person name="Barry K."/>
            <person name="Blanchette R.A."/>
            <person name="Henrissat B."/>
            <person name="Martinez A.T."/>
            <person name="Otillar R."/>
            <person name="Spatafora J.W."/>
            <person name="Yadav J.S."/>
            <person name="Aerts A."/>
            <person name="Benoit I."/>
            <person name="Boyd A."/>
            <person name="Carlson A."/>
            <person name="Copeland A."/>
            <person name="Coutinho P.M."/>
            <person name="de Vries R.P."/>
            <person name="Ferreira P."/>
            <person name="Findley K."/>
            <person name="Foster B."/>
            <person name="Gaskell J."/>
            <person name="Glotzer D."/>
            <person name="Gorecki P."/>
            <person name="Heitman J."/>
            <person name="Hesse C."/>
            <person name="Hori C."/>
            <person name="Igarashi K."/>
            <person name="Jurgens J.A."/>
            <person name="Kallen N."/>
            <person name="Kersten P."/>
            <person name="Kohler A."/>
            <person name="Kuees U."/>
            <person name="Kumar T.K.A."/>
            <person name="Kuo A."/>
            <person name="LaButti K."/>
            <person name="Larrondo L.F."/>
            <person name="Lindquist E."/>
            <person name="Ling A."/>
            <person name="Lombard V."/>
            <person name="Lucas S."/>
            <person name="Lundell T."/>
            <person name="Martin R."/>
            <person name="McLaughlin D.J."/>
            <person name="Morgenstern I."/>
            <person name="Morin E."/>
            <person name="Murat C."/>
            <person name="Nagy L.G."/>
            <person name="Nolan M."/>
            <person name="Ohm R.A."/>
            <person name="Patyshakuliyeva A."/>
            <person name="Rokas A."/>
            <person name="Ruiz-Duenas F.J."/>
            <person name="Sabat G."/>
            <person name="Salamov A."/>
            <person name="Samejima M."/>
            <person name="Schmutz J."/>
            <person name="Slot J.C."/>
            <person name="St John F."/>
            <person name="Stenlid J."/>
            <person name="Sun H."/>
            <person name="Sun S."/>
            <person name="Syed K."/>
            <person name="Tsang A."/>
            <person name="Wiebenga A."/>
            <person name="Young D."/>
            <person name="Pisabarro A."/>
            <person name="Eastwood D.C."/>
            <person name="Martin F."/>
            <person name="Cullen D."/>
            <person name="Grigoriev I.V."/>
            <person name="Hibbett D.S."/>
        </authorList>
    </citation>
    <scope>NUCLEOTIDE SEQUENCE</scope>
    <source>
        <strain evidence="3">FP-58527</strain>
    </source>
</reference>
<dbReference type="Proteomes" id="UP000015241">
    <property type="component" value="Unassembled WGS sequence"/>
</dbReference>
<evidence type="ECO:0000256" key="1">
    <source>
        <dbReference type="SAM" id="MobiDB-lite"/>
    </source>
</evidence>
<name>S8FCX6_FOMSC</name>
<dbReference type="InParanoid" id="S8FCX6"/>
<organism evidence="2 3">
    <name type="scientific">Fomitopsis schrenkii</name>
    <name type="common">Brown rot fungus</name>
    <dbReference type="NCBI Taxonomy" id="2126942"/>
    <lineage>
        <taxon>Eukaryota</taxon>
        <taxon>Fungi</taxon>
        <taxon>Dikarya</taxon>
        <taxon>Basidiomycota</taxon>
        <taxon>Agaricomycotina</taxon>
        <taxon>Agaricomycetes</taxon>
        <taxon>Polyporales</taxon>
        <taxon>Fomitopsis</taxon>
    </lineage>
</organism>
<dbReference type="HOGENOM" id="CLU_113804_0_0_1"/>
<feature type="region of interest" description="Disordered" evidence="1">
    <location>
        <begin position="107"/>
        <end position="153"/>
    </location>
</feature>
<evidence type="ECO:0008006" key="4">
    <source>
        <dbReference type="Google" id="ProtNLM"/>
    </source>
</evidence>
<dbReference type="EMBL" id="KE504157">
    <property type="protein sequence ID" value="EPS99415.1"/>
    <property type="molecule type" value="Genomic_DNA"/>
</dbReference>
<sequence>MSRYTSASVIDISSSPEPSWTPSRSHSLSGLTFHFVGTWATMSIEHAQHLCRANGGKVVTPSANPSCVIVGARSSSCTFKSAEKMGRRVLKESQYILMVLEEHDTSVASVGHKRSAESYSEAEAGPSRPHKSRKVEPHYSPEPEDNYPAGPDFPRIREFLSGIPSRVGGVTITRDGLTAYDGGGEVFGDEGEDIVYLLQELEDWLSDETVSGSNQRVVIDITDDDLYNH</sequence>
<dbReference type="InterPro" id="IPR036420">
    <property type="entry name" value="BRCT_dom_sf"/>
</dbReference>
<keyword evidence="3" id="KW-1185">Reference proteome</keyword>
<evidence type="ECO:0000313" key="3">
    <source>
        <dbReference type="Proteomes" id="UP000015241"/>
    </source>
</evidence>
<dbReference type="eggNOG" id="ENOG502RCXS">
    <property type="taxonomic scope" value="Eukaryota"/>
</dbReference>
<dbReference type="Gene3D" id="3.40.50.10190">
    <property type="entry name" value="BRCT domain"/>
    <property type="match status" value="1"/>
</dbReference>
<feature type="region of interest" description="Disordered" evidence="1">
    <location>
        <begin position="1"/>
        <end position="25"/>
    </location>
</feature>
<evidence type="ECO:0000313" key="2">
    <source>
        <dbReference type="EMBL" id="EPS99415.1"/>
    </source>
</evidence>
<dbReference type="AlphaFoldDB" id="S8FCX6"/>
<protein>
    <recommendedName>
        <fullName evidence="4">BRCT domain-containing protein</fullName>
    </recommendedName>
</protein>
<accession>S8FCX6</accession>